<proteinExistence type="predicted"/>
<dbReference type="EMBL" id="JASBWR010000095">
    <property type="protein sequence ID" value="KAJ9096171.1"/>
    <property type="molecule type" value="Genomic_DNA"/>
</dbReference>
<keyword evidence="2" id="KW-1185">Reference proteome</keyword>
<accession>A0ACC2VAR6</accession>
<organism evidence="1 2">
    <name type="scientific">Naganishia cerealis</name>
    <dbReference type="NCBI Taxonomy" id="610337"/>
    <lineage>
        <taxon>Eukaryota</taxon>
        <taxon>Fungi</taxon>
        <taxon>Dikarya</taxon>
        <taxon>Basidiomycota</taxon>
        <taxon>Agaricomycotina</taxon>
        <taxon>Tremellomycetes</taxon>
        <taxon>Filobasidiales</taxon>
        <taxon>Filobasidiaceae</taxon>
        <taxon>Naganishia</taxon>
    </lineage>
</organism>
<reference evidence="1" key="1">
    <citation type="submission" date="2023-04" db="EMBL/GenBank/DDBJ databases">
        <title>Draft Genome sequencing of Naganishia species isolated from polar environments using Oxford Nanopore Technology.</title>
        <authorList>
            <person name="Leo P."/>
            <person name="Venkateswaran K."/>
        </authorList>
    </citation>
    <scope>NUCLEOTIDE SEQUENCE</scope>
    <source>
        <strain evidence="1">MNA-CCFEE 5261</strain>
    </source>
</reference>
<protein>
    <submittedName>
        <fullName evidence="1">Uncharacterized protein</fullName>
    </submittedName>
</protein>
<comment type="caution">
    <text evidence="1">The sequence shown here is derived from an EMBL/GenBank/DDBJ whole genome shotgun (WGS) entry which is preliminary data.</text>
</comment>
<dbReference type="Proteomes" id="UP001241377">
    <property type="component" value="Unassembled WGS sequence"/>
</dbReference>
<name>A0ACC2VAR6_9TREE</name>
<evidence type="ECO:0000313" key="2">
    <source>
        <dbReference type="Proteomes" id="UP001241377"/>
    </source>
</evidence>
<evidence type="ECO:0000313" key="1">
    <source>
        <dbReference type="EMBL" id="KAJ9096171.1"/>
    </source>
</evidence>
<gene>
    <name evidence="1" type="ORF">QFC19_007270</name>
</gene>
<sequence length="684" mass="77820">MHILLTNDDGPLDDKTCPYIKYLVDEINTATDWQLSIVIPNQQRSWIGKAHFAGRTLSTTYIYTKTSTTVKNPDINSYDGPYDTPQNRSSDYQEWCLIDSTPAACADIGIHHMYETPIDLVVSGPNFGKNSLNLYILTSGTVGAAMEAVTHGVKSIALSYAFNSLDHDYQILKEAAKISVKLIEKLYHQLQIQPQVDLFSVNIPLVESLKLGTTRIHYAPILQNLWNSIYAPNVDDNGRKQFLWNPDFKKVYKDGLLDTSHTDSRVLLNEGISVTPLRAAFTVTHPLEGEIVLEDKTEISFEKANWTCLVTIPQTSYVYDSIVEACKRNKIPFTTDKNILSLTEKVFHYGEYEDLDIDLLQEHPERYFVCSYIYRKSLIRKHFLANTVHHYVAKNPLLVLTKAVPETFQLEVDYAEFLDDALDECYELRQELETGKDTWILKPSMSDKGQGIRLFKTVEQLQAIFDSFELESDDEEENGVIVSQLRHFIVQKYISNPLLLDQYNNRKFHLRTYVVCAGNLLVYVYKDILCLFADPPYTQPDGSETEVAMDGHLTNTCIQGSEPLVVPFWDLEYQKKDVIFDQVKEITADLFKAAVNVDRMNFQPLDNAIEIYGIDFLVANDNQVSLLEVNAYPDFKQTGRELKTIIDTLFEQTLTTLVGPLISQTGGGTLTKLILVLQPTKMSQ</sequence>